<accession>A0A3N5DGM5</accession>
<sequence>MGAAPGGQDVWEARGLPAAPLDALAAFTAEHLPALRRHGGIVLFDPADHTHDAWREAVIGELAREAAPARVNAIVGTDEEGIRRTVAFLDSAPGVTGQVLVVDGN</sequence>
<reference evidence="2 3" key="1">
    <citation type="submission" date="2018-11" db="EMBL/GenBank/DDBJ databases">
        <title>Erythrobacter spongiae sp. nov., isolated from a marine sponge.</title>
        <authorList>
            <person name="Zhuang L."/>
            <person name="Luo L."/>
        </authorList>
    </citation>
    <scope>NUCLEOTIDE SEQUENCE [LARGE SCALE GENOMIC DNA]</scope>
    <source>
        <strain evidence="2 3">HN-E23</strain>
    </source>
</reference>
<dbReference type="RefSeq" id="WP_123878684.1">
    <property type="nucleotide sequence ID" value="NZ_RPFZ01000001.1"/>
</dbReference>
<proteinExistence type="predicted"/>
<name>A0A3N5DGM5_9SPHN</name>
<protein>
    <recommendedName>
        <fullName evidence="1">Short chain dehydrogenase-like proteobacteria domain-containing protein</fullName>
    </recommendedName>
</protein>
<comment type="caution">
    <text evidence="2">The sequence shown here is derived from an EMBL/GenBank/DDBJ whole genome shotgun (WGS) entry which is preliminary data.</text>
</comment>
<dbReference type="AlphaFoldDB" id="A0A3N5DGM5"/>
<evidence type="ECO:0000259" key="1">
    <source>
        <dbReference type="Pfam" id="PF21777"/>
    </source>
</evidence>
<dbReference type="Pfam" id="PF21777">
    <property type="entry name" value="SDR-like"/>
    <property type="match status" value="1"/>
</dbReference>
<gene>
    <name evidence="2" type="ORF">EG799_03745</name>
</gene>
<evidence type="ECO:0000313" key="2">
    <source>
        <dbReference type="EMBL" id="RPF70832.1"/>
    </source>
</evidence>
<dbReference type="EMBL" id="RPFZ01000001">
    <property type="protein sequence ID" value="RPF70832.1"/>
    <property type="molecule type" value="Genomic_DNA"/>
</dbReference>
<organism evidence="2 3">
    <name type="scientific">Aurantiacibacter spongiae</name>
    <dbReference type="NCBI Taxonomy" id="2488860"/>
    <lineage>
        <taxon>Bacteria</taxon>
        <taxon>Pseudomonadati</taxon>
        <taxon>Pseudomonadota</taxon>
        <taxon>Alphaproteobacteria</taxon>
        <taxon>Sphingomonadales</taxon>
        <taxon>Erythrobacteraceae</taxon>
        <taxon>Aurantiacibacter</taxon>
    </lineage>
</organism>
<keyword evidence="3" id="KW-1185">Reference proteome</keyword>
<dbReference type="OrthoDB" id="7409402at2"/>
<dbReference type="Proteomes" id="UP000275232">
    <property type="component" value="Unassembled WGS sequence"/>
</dbReference>
<dbReference type="InterPro" id="IPR048623">
    <property type="entry name" value="SDR-like_proteobact"/>
</dbReference>
<evidence type="ECO:0000313" key="3">
    <source>
        <dbReference type="Proteomes" id="UP000275232"/>
    </source>
</evidence>
<feature type="domain" description="Short chain dehydrogenase-like proteobacteria" evidence="1">
    <location>
        <begin position="12"/>
        <end position="101"/>
    </location>
</feature>